<name>A0A7Y7IGA2_9MICC</name>
<evidence type="ECO:0000256" key="3">
    <source>
        <dbReference type="HAMAP-Rule" id="MF_00528"/>
    </source>
</evidence>
<comment type="cofactor">
    <cofactor evidence="1 3">
        <name>a divalent metal cation</name>
        <dbReference type="ChEBI" id="CHEBI:60240"/>
    </cofactor>
</comment>
<dbReference type="RefSeq" id="WP_176634082.1">
    <property type="nucleotide sequence ID" value="NZ_JAAMFM010000005.1"/>
</dbReference>
<dbReference type="GO" id="GO:0009117">
    <property type="term" value="P:nucleotide metabolic process"/>
    <property type="evidence" value="ECO:0007669"/>
    <property type="project" value="UniProtKB-KW"/>
</dbReference>
<dbReference type="EC" id="3.6.1.9" evidence="3"/>
<reference evidence="5 6" key="1">
    <citation type="submission" date="2020-02" db="EMBL/GenBank/DDBJ databases">
        <title>Genome sequence of strain AETb3-4.</title>
        <authorList>
            <person name="Gao J."/>
            <person name="Zhang X."/>
        </authorList>
    </citation>
    <scope>NUCLEOTIDE SEQUENCE [LARGE SCALE GENOMIC DNA]</scope>
    <source>
        <strain evidence="5 6">AETb3-4</strain>
    </source>
</reference>
<dbReference type="EMBL" id="JAAMFM010000005">
    <property type="protein sequence ID" value="NVM94351.1"/>
    <property type="molecule type" value="Genomic_DNA"/>
</dbReference>
<dbReference type="CDD" id="cd00555">
    <property type="entry name" value="Maf"/>
    <property type="match status" value="1"/>
</dbReference>
<dbReference type="HAMAP" id="MF_00528">
    <property type="entry name" value="Maf"/>
    <property type="match status" value="1"/>
</dbReference>
<comment type="catalytic activity">
    <reaction evidence="3">
        <text>a ribonucleoside 5'-triphosphate + H2O = a ribonucleoside 5'-phosphate + diphosphate + H(+)</text>
        <dbReference type="Rhea" id="RHEA:23996"/>
        <dbReference type="ChEBI" id="CHEBI:15377"/>
        <dbReference type="ChEBI" id="CHEBI:15378"/>
        <dbReference type="ChEBI" id="CHEBI:33019"/>
        <dbReference type="ChEBI" id="CHEBI:58043"/>
        <dbReference type="ChEBI" id="CHEBI:61557"/>
        <dbReference type="EC" id="3.6.1.9"/>
    </reaction>
</comment>
<dbReference type="AlphaFoldDB" id="A0A7Y7IGA2"/>
<dbReference type="GO" id="GO:0005737">
    <property type="term" value="C:cytoplasm"/>
    <property type="evidence" value="ECO:0007669"/>
    <property type="project" value="UniProtKB-SubCell"/>
</dbReference>
<dbReference type="SUPFAM" id="SSF52972">
    <property type="entry name" value="ITPase-like"/>
    <property type="match status" value="1"/>
</dbReference>
<comment type="subcellular location">
    <subcellularLocation>
        <location evidence="3">Cytoplasm</location>
    </subcellularLocation>
</comment>
<evidence type="ECO:0000256" key="4">
    <source>
        <dbReference type="SAM" id="MobiDB-lite"/>
    </source>
</evidence>
<organism evidence="5 6">
    <name type="scientific">Arthrobacter wenxiniae</name>
    <dbReference type="NCBI Taxonomy" id="2713570"/>
    <lineage>
        <taxon>Bacteria</taxon>
        <taxon>Bacillati</taxon>
        <taxon>Actinomycetota</taxon>
        <taxon>Actinomycetes</taxon>
        <taxon>Micrococcales</taxon>
        <taxon>Micrococcaceae</taxon>
        <taxon>Arthrobacter</taxon>
    </lineage>
</organism>
<feature type="active site" description="Proton acceptor" evidence="3">
    <location>
        <position position="90"/>
    </location>
</feature>
<dbReference type="Proteomes" id="UP000543556">
    <property type="component" value="Unassembled WGS sequence"/>
</dbReference>
<evidence type="ECO:0000256" key="1">
    <source>
        <dbReference type="ARBA" id="ARBA00001968"/>
    </source>
</evidence>
<protein>
    <recommendedName>
        <fullName evidence="3">Nucleoside triphosphate pyrophosphatase</fullName>
        <ecNumber evidence="3">3.6.1.9</ecNumber>
    </recommendedName>
    <alternativeName>
        <fullName evidence="3">Nucleotide pyrophosphatase</fullName>
        <shortName evidence="3">Nucleotide PPase</shortName>
    </alternativeName>
</protein>
<evidence type="ECO:0000256" key="2">
    <source>
        <dbReference type="ARBA" id="ARBA00022801"/>
    </source>
</evidence>
<dbReference type="PANTHER" id="PTHR43213:SF5">
    <property type="entry name" value="BIFUNCTIONAL DTTP_UTP PYROPHOSPHATASE_METHYLTRANSFERASE PROTEIN-RELATED"/>
    <property type="match status" value="1"/>
</dbReference>
<keyword evidence="3" id="KW-0963">Cytoplasm</keyword>
<dbReference type="NCBIfam" id="TIGR00172">
    <property type="entry name" value="maf"/>
    <property type="match status" value="1"/>
</dbReference>
<keyword evidence="6" id="KW-1185">Reference proteome</keyword>
<comment type="caution">
    <text evidence="5">The sequence shown here is derived from an EMBL/GenBank/DDBJ whole genome shotgun (WGS) entry which is preliminary data.</text>
</comment>
<keyword evidence="3" id="KW-0546">Nucleotide metabolism</keyword>
<gene>
    <name evidence="5" type="ORF">G6034_05405</name>
</gene>
<comment type="function">
    <text evidence="3">Nucleoside triphosphate pyrophosphatase. May have a dual role in cell division arrest and in preventing the incorporation of modified nucleotides into cellular nucleic acids.</text>
</comment>
<comment type="similarity">
    <text evidence="3">Belongs to the Maf family.</text>
</comment>
<dbReference type="InterPro" id="IPR003697">
    <property type="entry name" value="Maf-like"/>
</dbReference>
<evidence type="ECO:0000313" key="6">
    <source>
        <dbReference type="Proteomes" id="UP000543556"/>
    </source>
</evidence>
<evidence type="ECO:0000313" key="5">
    <source>
        <dbReference type="EMBL" id="NVM94351.1"/>
    </source>
</evidence>
<comment type="catalytic activity">
    <reaction evidence="3">
        <text>a 2'-deoxyribonucleoside 5'-triphosphate + H2O = a 2'-deoxyribonucleoside 5'-phosphate + diphosphate + H(+)</text>
        <dbReference type="Rhea" id="RHEA:44644"/>
        <dbReference type="ChEBI" id="CHEBI:15377"/>
        <dbReference type="ChEBI" id="CHEBI:15378"/>
        <dbReference type="ChEBI" id="CHEBI:33019"/>
        <dbReference type="ChEBI" id="CHEBI:61560"/>
        <dbReference type="ChEBI" id="CHEBI:65317"/>
        <dbReference type="EC" id="3.6.1.9"/>
    </reaction>
</comment>
<dbReference type="Pfam" id="PF02545">
    <property type="entry name" value="Maf"/>
    <property type="match status" value="1"/>
</dbReference>
<dbReference type="GO" id="GO:0047429">
    <property type="term" value="F:nucleoside triphosphate diphosphatase activity"/>
    <property type="evidence" value="ECO:0007669"/>
    <property type="project" value="UniProtKB-EC"/>
</dbReference>
<accession>A0A7Y7IGA2</accession>
<keyword evidence="2 3" id="KW-0378">Hydrolase</keyword>
<proteinExistence type="inferred from homology"/>
<dbReference type="InterPro" id="IPR029001">
    <property type="entry name" value="ITPase-like_fam"/>
</dbReference>
<dbReference type="PIRSF" id="PIRSF006305">
    <property type="entry name" value="Maf"/>
    <property type="match status" value="1"/>
</dbReference>
<dbReference type="PANTHER" id="PTHR43213">
    <property type="entry name" value="BIFUNCTIONAL DTTP/UTP PYROPHOSPHATASE/METHYLTRANSFERASE PROTEIN-RELATED"/>
    <property type="match status" value="1"/>
</dbReference>
<feature type="region of interest" description="Disordered" evidence="4">
    <location>
        <begin position="126"/>
        <end position="145"/>
    </location>
</feature>
<dbReference type="Gene3D" id="3.90.950.10">
    <property type="match status" value="1"/>
</dbReference>
<comment type="caution">
    <text evidence="3">Lacks conserved residue(s) required for the propagation of feature annotation.</text>
</comment>
<sequence>MTPALILASASPARAKLLSDAGIVHTVLVSDVDEDAATAAAGPLAPAEIALLLARCKAEAVAAVVPGSPPGGEPGSPAGGEPGVLVLGCDSVFELDGAPYGKPWEPEVARERWRQMRGRSGILHTGHWLATPHSSPRDAGSRAGRGEVTSAVVRFEDVTDAEIDAYVATGEPLQVAGAFTIDGLAGAFISGVDGDPHTVVGLSISTLRRLLALSGVAITDLWVQHFEVEPG</sequence>